<dbReference type="Proteomes" id="UP001500443">
    <property type="component" value="Unassembled WGS sequence"/>
</dbReference>
<evidence type="ECO:0000313" key="2">
    <source>
        <dbReference type="Proteomes" id="UP001500443"/>
    </source>
</evidence>
<protein>
    <submittedName>
        <fullName evidence="1">Phytanoyl-CoA dioxygenase family protein</fullName>
    </submittedName>
</protein>
<dbReference type="InterPro" id="IPR008775">
    <property type="entry name" value="Phytyl_CoA_dOase-like"/>
</dbReference>
<proteinExistence type="predicted"/>
<dbReference type="EMBL" id="BAAAPF010000067">
    <property type="protein sequence ID" value="GAA2122696.1"/>
    <property type="molecule type" value="Genomic_DNA"/>
</dbReference>
<gene>
    <name evidence="1" type="ORF">GCM10009802_26740</name>
</gene>
<dbReference type="Gene3D" id="2.60.120.620">
    <property type="entry name" value="q2cbj1_9rhob like domain"/>
    <property type="match status" value="1"/>
</dbReference>
<dbReference type="PANTHER" id="PTHR40128">
    <property type="entry name" value="EXPRESSED PROTEIN"/>
    <property type="match status" value="1"/>
</dbReference>
<sequence>MVTSNGYVLDESPRRLGELRPVPDAEREDRGALWERLRRDGYLWLRGALDPGAVREFRRFYFAHVDPELPRGEQRAALFGRVVPGPEYAAFCTQPAVRDWYAWFLGGETFLHRRRILRHTRPGEAGVGTATQAHYDLVYLREGTDRVLSSWIPLGDCPVELGGLVYLEGSHVRVLAEEAAGTLKRPAASLTADLPALAREYDARWLLADYAAGDMVVHSAHMVHASLDNTAAGYRLSTDIRYQRADEPIDWRWQEHWHDLDGL</sequence>
<organism evidence="1 2">
    <name type="scientific">Streptomyces synnematoformans</name>
    <dbReference type="NCBI Taxonomy" id="415721"/>
    <lineage>
        <taxon>Bacteria</taxon>
        <taxon>Bacillati</taxon>
        <taxon>Actinomycetota</taxon>
        <taxon>Actinomycetes</taxon>
        <taxon>Kitasatosporales</taxon>
        <taxon>Streptomycetaceae</taxon>
        <taxon>Streptomyces</taxon>
    </lineage>
</organism>
<dbReference type="PANTHER" id="PTHR40128:SF1">
    <property type="entry name" value="PHYTANOYL-COA HYDROXYLASE"/>
    <property type="match status" value="1"/>
</dbReference>
<accession>A0ABN2Y7V3</accession>
<dbReference type="Pfam" id="PF05721">
    <property type="entry name" value="PhyH"/>
    <property type="match status" value="1"/>
</dbReference>
<keyword evidence="2" id="KW-1185">Reference proteome</keyword>
<keyword evidence="1" id="KW-0223">Dioxygenase</keyword>
<comment type="caution">
    <text evidence="1">The sequence shown here is derived from an EMBL/GenBank/DDBJ whole genome shotgun (WGS) entry which is preliminary data.</text>
</comment>
<dbReference type="SUPFAM" id="SSF51197">
    <property type="entry name" value="Clavaminate synthase-like"/>
    <property type="match status" value="1"/>
</dbReference>
<reference evidence="1 2" key="1">
    <citation type="journal article" date="2019" name="Int. J. Syst. Evol. Microbiol.">
        <title>The Global Catalogue of Microorganisms (GCM) 10K type strain sequencing project: providing services to taxonomists for standard genome sequencing and annotation.</title>
        <authorList>
            <consortium name="The Broad Institute Genomics Platform"/>
            <consortium name="The Broad Institute Genome Sequencing Center for Infectious Disease"/>
            <person name="Wu L."/>
            <person name="Ma J."/>
        </authorList>
    </citation>
    <scope>NUCLEOTIDE SEQUENCE [LARGE SCALE GENOMIC DNA]</scope>
    <source>
        <strain evidence="1 2">JCM 15481</strain>
    </source>
</reference>
<keyword evidence="1" id="KW-0560">Oxidoreductase</keyword>
<evidence type="ECO:0000313" key="1">
    <source>
        <dbReference type="EMBL" id="GAA2122696.1"/>
    </source>
</evidence>
<dbReference type="GO" id="GO:0051213">
    <property type="term" value="F:dioxygenase activity"/>
    <property type="evidence" value="ECO:0007669"/>
    <property type="project" value="UniProtKB-KW"/>
</dbReference>
<dbReference type="RefSeq" id="WP_344290186.1">
    <property type="nucleotide sequence ID" value="NZ_BAAAPF010000067.1"/>
</dbReference>
<name>A0ABN2Y7V3_9ACTN</name>